<dbReference type="STRING" id="1798401.A2363_02860"/>
<name>A0A1F6BEM3_9BACT</name>
<gene>
    <name evidence="2" type="ORF">A2363_02860</name>
</gene>
<organism evidence="2 3">
    <name type="scientific">Candidatus Gottesmanbacteria bacterium RIFOXYB1_FULL_47_11</name>
    <dbReference type="NCBI Taxonomy" id="1798401"/>
    <lineage>
        <taxon>Bacteria</taxon>
        <taxon>Candidatus Gottesmaniibacteriota</taxon>
    </lineage>
</organism>
<keyword evidence="1" id="KW-0472">Membrane</keyword>
<feature type="transmembrane region" description="Helical" evidence="1">
    <location>
        <begin position="6"/>
        <end position="24"/>
    </location>
</feature>
<dbReference type="AlphaFoldDB" id="A0A1F6BEM3"/>
<dbReference type="EMBL" id="MFKE01000016">
    <property type="protein sequence ID" value="OGG35328.1"/>
    <property type="molecule type" value="Genomic_DNA"/>
</dbReference>
<comment type="caution">
    <text evidence="2">The sequence shown here is derived from an EMBL/GenBank/DDBJ whole genome shotgun (WGS) entry which is preliminary data.</text>
</comment>
<proteinExistence type="predicted"/>
<reference evidence="2 3" key="1">
    <citation type="journal article" date="2016" name="Nat. Commun.">
        <title>Thousands of microbial genomes shed light on interconnected biogeochemical processes in an aquifer system.</title>
        <authorList>
            <person name="Anantharaman K."/>
            <person name="Brown C.T."/>
            <person name="Hug L.A."/>
            <person name="Sharon I."/>
            <person name="Castelle C.J."/>
            <person name="Probst A.J."/>
            <person name="Thomas B.C."/>
            <person name="Singh A."/>
            <person name="Wilkins M.J."/>
            <person name="Karaoz U."/>
            <person name="Brodie E.L."/>
            <person name="Williams K.H."/>
            <person name="Hubbard S.S."/>
            <person name="Banfield J.F."/>
        </authorList>
    </citation>
    <scope>NUCLEOTIDE SEQUENCE [LARGE SCALE GENOMIC DNA]</scope>
</reference>
<sequence>MNIGKLLTLIGLALNTIASVIVLYPQINTKKNVDDDYILNMDKKGNYTQKKHLKDKKIGIAGFSLFALGFIIQIIGVLLG</sequence>
<dbReference type="Proteomes" id="UP000176186">
    <property type="component" value="Unassembled WGS sequence"/>
</dbReference>
<protein>
    <submittedName>
        <fullName evidence="2">Uncharacterized protein</fullName>
    </submittedName>
</protein>
<accession>A0A1F6BEM3</accession>
<keyword evidence="1" id="KW-0812">Transmembrane</keyword>
<evidence type="ECO:0000313" key="3">
    <source>
        <dbReference type="Proteomes" id="UP000176186"/>
    </source>
</evidence>
<evidence type="ECO:0000256" key="1">
    <source>
        <dbReference type="SAM" id="Phobius"/>
    </source>
</evidence>
<feature type="transmembrane region" description="Helical" evidence="1">
    <location>
        <begin position="58"/>
        <end position="79"/>
    </location>
</feature>
<keyword evidence="1" id="KW-1133">Transmembrane helix</keyword>
<evidence type="ECO:0000313" key="2">
    <source>
        <dbReference type="EMBL" id="OGG35328.1"/>
    </source>
</evidence>